<dbReference type="AlphaFoldDB" id="A0A5C3KUE6"/>
<organism evidence="2 3">
    <name type="scientific">Coprinopsis marcescibilis</name>
    <name type="common">Agaric fungus</name>
    <name type="synonym">Psathyrella marcescibilis</name>
    <dbReference type="NCBI Taxonomy" id="230819"/>
    <lineage>
        <taxon>Eukaryota</taxon>
        <taxon>Fungi</taxon>
        <taxon>Dikarya</taxon>
        <taxon>Basidiomycota</taxon>
        <taxon>Agaricomycotina</taxon>
        <taxon>Agaricomycetes</taxon>
        <taxon>Agaricomycetidae</taxon>
        <taxon>Agaricales</taxon>
        <taxon>Agaricineae</taxon>
        <taxon>Psathyrellaceae</taxon>
        <taxon>Coprinopsis</taxon>
    </lineage>
</organism>
<keyword evidence="1" id="KW-1133">Transmembrane helix</keyword>
<dbReference type="EMBL" id="ML210205">
    <property type="protein sequence ID" value="TFK24192.1"/>
    <property type="molecule type" value="Genomic_DNA"/>
</dbReference>
<keyword evidence="1" id="KW-0472">Membrane</keyword>
<name>A0A5C3KUE6_COPMA</name>
<protein>
    <recommendedName>
        <fullName evidence="4">Transmembrane protein</fullName>
    </recommendedName>
</protein>
<dbReference type="Proteomes" id="UP000307440">
    <property type="component" value="Unassembled WGS sequence"/>
</dbReference>
<sequence length="175" mass="20257">MGCVVHAGIMLVGEHLNPSSSFPFFDYFHSIPFPSIHLFLLDTPEGISYPPIIDDERALAGVGYWRRHRWNVGYAGSSWFRPFIYHLSSPLALHFRHSFFVRSVVVHGSYYPYSPPFRILTKTPMPVVVRGRQFGWVGRFCCGRTSRLVVFVSLFGFGFVFVLASFPRFRFFFCR</sequence>
<evidence type="ECO:0000313" key="3">
    <source>
        <dbReference type="Proteomes" id="UP000307440"/>
    </source>
</evidence>
<keyword evidence="1" id="KW-0812">Transmembrane</keyword>
<proteinExistence type="predicted"/>
<evidence type="ECO:0000256" key="1">
    <source>
        <dbReference type="SAM" id="Phobius"/>
    </source>
</evidence>
<gene>
    <name evidence="2" type="ORF">FA15DRAFT_432447</name>
</gene>
<reference evidence="2 3" key="1">
    <citation type="journal article" date="2019" name="Nat. Ecol. Evol.">
        <title>Megaphylogeny resolves global patterns of mushroom evolution.</title>
        <authorList>
            <person name="Varga T."/>
            <person name="Krizsan K."/>
            <person name="Foldi C."/>
            <person name="Dima B."/>
            <person name="Sanchez-Garcia M."/>
            <person name="Sanchez-Ramirez S."/>
            <person name="Szollosi G.J."/>
            <person name="Szarkandi J.G."/>
            <person name="Papp V."/>
            <person name="Albert L."/>
            <person name="Andreopoulos W."/>
            <person name="Angelini C."/>
            <person name="Antonin V."/>
            <person name="Barry K.W."/>
            <person name="Bougher N.L."/>
            <person name="Buchanan P."/>
            <person name="Buyck B."/>
            <person name="Bense V."/>
            <person name="Catcheside P."/>
            <person name="Chovatia M."/>
            <person name="Cooper J."/>
            <person name="Damon W."/>
            <person name="Desjardin D."/>
            <person name="Finy P."/>
            <person name="Geml J."/>
            <person name="Haridas S."/>
            <person name="Hughes K."/>
            <person name="Justo A."/>
            <person name="Karasinski D."/>
            <person name="Kautmanova I."/>
            <person name="Kiss B."/>
            <person name="Kocsube S."/>
            <person name="Kotiranta H."/>
            <person name="LaButti K.M."/>
            <person name="Lechner B.E."/>
            <person name="Liimatainen K."/>
            <person name="Lipzen A."/>
            <person name="Lukacs Z."/>
            <person name="Mihaltcheva S."/>
            <person name="Morgado L.N."/>
            <person name="Niskanen T."/>
            <person name="Noordeloos M.E."/>
            <person name="Ohm R.A."/>
            <person name="Ortiz-Santana B."/>
            <person name="Ovrebo C."/>
            <person name="Racz N."/>
            <person name="Riley R."/>
            <person name="Savchenko A."/>
            <person name="Shiryaev A."/>
            <person name="Soop K."/>
            <person name="Spirin V."/>
            <person name="Szebenyi C."/>
            <person name="Tomsovsky M."/>
            <person name="Tulloss R.E."/>
            <person name="Uehling J."/>
            <person name="Grigoriev I.V."/>
            <person name="Vagvolgyi C."/>
            <person name="Papp T."/>
            <person name="Martin F.M."/>
            <person name="Miettinen O."/>
            <person name="Hibbett D.S."/>
            <person name="Nagy L.G."/>
        </authorList>
    </citation>
    <scope>NUCLEOTIDE SEQUENCE [LARGE SCALE GENOMIC DNA]</scope>
    <source>
        <strain evidence="2 3">CBS 121175</strain>
    </source>
</reference>
<accession>A0A5C3KUE6</accession>
<evidence type="ECO:0008006" key="4">
    <source>
        <dbReference type="Google" id="ProtNLM"/>
    </source>
</evidence>
<evidence type="ECO:0000313" key="2">
    <source>
        <dbReference type="EMBL" id="TFK24192.1"/>
    </source>
</evidence>
<keyword evidence="3" id="KW-1185">Reference proteome</keyword>
<feature type="transmembrane region" description="Helical" evidence="1">
    <location>
        <begin position="148"/>
        <end position="166"/>
    </location>
</feature>